<organism evidence="2 3">
    <name type="scientific">Muntiacus muntjak</name>
    <name type="common">Barking deer</name>
    <name type="synonym">Indian muntjac</name>
    <dbReference type="NCBI Taxonomy" id="9888"/>
    <lineage>
        <taxon>Eukaryota</taxon>
        <taxon>Metazoa</taxon>
        <taxon>Chordata</taxon>
        <taxon>Craniata</taxon>
        <taxon>Vertebrata</taxon>
        <taxon>Euteleostomi</taxon>
        <taxon>Mammalia</taxon>
        <taxon>Eutheria</taxon>
        <taxon>Laurasiatheria</taxon>
        <taxon>Artiodactyla</taxon>
        <taxon>Ruminantia</taxon>
        <taxon>Pecora</taxon>
        <taxon>Cervidae</taxon>
        <taxon>Muntiacinae</taxon>
        <taxon>Muntiacus</taxon>
    </lineage>
</organism>
<proteinExistence type="predicted"/>
<dbReference type="Proteomes" id="UP000326458">
    <property type="component" value="Unassembled WGS sequence"/>
</dbReference>
<evidence type="ECO:0000313" key="3">
    <source>
        <dbReference type="Proteomes" id="UP000326458"/>
    </source>
</evidence>
<keyword evidence="3" id="KW-1185">Reference proteome</keyword>
<dbReference type="EMBL" id="VCEA01000001">
    <property type="protein sequence ID" value="KAB0358672.1"/>
    <property type="molecule type" value="Genomic_DNA"/>
</dbReference>
<protein>
    <submittedName>
        <fullName evidence="2">Uncharacterized protein</fullName>
    </submittedName>
</protein>
<name>A0A5N3WAG1_MUNMU</name>
<reference evidence="2 3" key="1">
    <citation type="submission" date="2019-06" db="EMBL/GenBank/DDBJ databases">
        <title>Discovery of a novel chromosome fission-fusion reversal in muntjac.</title>
        <authorList>
            <person name="Mudd A.B."/>
            <person name="Bredeson J.V."/>
            <person name="Baum R."/>
            <person name="Hockemeyer D."/>
            <person name="Rokhsar D.S."/>
        </authorList>
    </citation>
    <scope>NUCLEOTIDE SEQUENCE [LARGE SCALE GENOMIC DNA]</scope>
    <source>
        <strain evidence="2">UTSW_UCB_Mm</strain>
        <tissue evidence="2">Fibroblast cell line</tissue>
    </source>
</reference>
<dbReference type="AlphaFoldDB" id="A0A5N3WAG1"/>
<feature type="signal peptide" evidence="1">
    <location>
        <begin position="1"/>
        <end position="22"/>
    </location>
</feature>
<evidence type="ECO:0000313" key="2">
    <source>
        <dbReference type="EMBL" id="KAB0358672.1"/>
    </source>
</evidence>
<keyword evidence="1" id="KW-0732">Signal</keyword>
<sequence>MGLERLFPGMLAWLAATGVVLCAERAGLDYDYTFGGYGEDEAEALDYKDPCKAV</sequence>
<accession>A0A5N3WAG1</accession>
<comment type="caution">
    <text evidence="2">The sequence shown here is derived from an EMBL/GenBank/DDBJ whole genome shotgun (WGS) entry which is preliminary data.</text>
</comment>
<evidence type="ECO:0000256" key="1">
    <source>
        <dbReference type="SAM" id="SignalP"/>
    </source>
</evidence>
<feature type="chain" id="PRO_5024365846" evidence="1">
    <location>
        <begin position="23"/>
        <end position="54"/>
    </location>
</feature>
<gene>
    <name evidence="2" type="ORF">FD754_002828</name>
</gene>